<dbReference type="SUPFAM" id="SSF52218">
    <property type="entry name" value="Flavoproteins"/>
    <property type="match status" value="1"/>
</dbReference>
<gene>
    <name evidence="6" type="ORF">BG61_15200</name>
</gene>
<dbReference type="NCBIfam" id="TIGR03567">
    <property type="entry name" value="FMN_reduc_SsuE"/>
    <property type="match status" value="1"/>
</dbReference>
<dbReference type="Pfam" id="PF03358">
    <property type="entry name" value="FMN_red"/>
    <property type="match status" value="1"/>
</dbReference>
<dbReference type="STRING" id="60547.GCA_000751215_03254"/>
<keyword evidence="3" id="KW-0288">FMN</keyword>
<dbReference type="GO" id="GO:0008752">
    <property type="term" value="F:FMN reductase [NAD(P)H] activity"/>
    <property type="evidence" value="ECO:0007669"/>
    <property type="project" value="InterPro"/>
</dbReference>
<evidence type="ECO:0000256" key="1">
    <source>
        <dbReference type="ARBA" id="ARBA00005990"/>
    </source>
</evidence>
<name>A0A069PMB5_9BURK</name>
<keyword evidence="7" id="KW-1185">Reference proteome</keyword>
<dbReference type="PANTHER" id="PTHR43408">
    <property type="entry name" value="FMN REDUCTASE (NADPH)"/>
    <property type="match status" value="1"/>
</dbReference>
<feature type="domain" description="NADPH-dependent FMN reductase-like" evidence="5">
    <location>
        <begin position="4"/>
        <end position="142"/>
    </location>
</feature>
<dbReference type="RefSeq" id="WP_051672569.1">
    <property type="nucleotide sequence ID" value="NZ_CADFFX010000011.1"/>
</dbReference>
<reference evidence="6 7" key="1">
    <citation type="submission" date="2014-03" db="EMBL/GenBank/DDBJ databases">
        <title>Draft Genome Sequences of Four Burkholderia Strains.</title>
        <authorList>
            <person name="Liu X.Y."/>
            <person name="Li C.X."/>
            <person name="Xu J.H."/>
        </authorList>
    </citation>
    <scope>NUCLEOTIDE SEQUENCE [LARGE SCALE GENOMIC DNA]</scope>
    <source>
        <strain evidence="6 7">DSM 50014</strain>
    </source>
</reference>
<evidence type="ECO:0000256" key="2">
    <source>
        <dbReference type="ARBA" id="ARBA00022630"/>
    </source>
</evidence>
<evidence type="ECO:0000256" key="3">
    <source>
        <dbReference type="ARBA" id="ARBA00022643"/>
    </source>
</evidence>
<dbReference type="EMBL" id="JFHC01000023">
    <property type="protein sequence ID" value="KDR41833.1"/>
    <property type="molecule type" value="Genomic_DNA"/>
</dbReference>
<keyword evidence="2" id="KW-0285">Flavoprotein</keyword>
<dbReference type="GO" id="GO:0046306">
    <property type="term" value="P:alkanesulfonate catabolic process"/>
    <property type="evidence" value="ECO:0007669"/>
    <property type="project" value="InterPro"/>
</dbReference>
<evidence type="ECO:0000256" key="4">
    <source>
        <dbReference type="ARBA" id="ARBA00023002"/>
    </source>
</evidence>
<protein>
    <submittedName>
        <fullName evidence="6">NADPH-dependent FMN reductase</fullName>
    </submittedName>
</protein>
<evidence type="ECO:0000259" key="5">
    <source>
        <dbReference type="Pfam" id="PF03358"/>
    </source>
</evidence>
<dbReference type="PANTHER" id="PTHR43408:SF1">
    <property type="entry name" value="FMN REDUCTASE (NADPH)"/>
    <property type="match status" value="1"/>
</dbReference>
<dbReference type="AlphaFoldDB" id="A0A069PMB5"/>
<evidence type="ECO:0000313" key="6">
    <source>
        <dbReference type="EMBL" id="KDR41833.1"/>
    </source>
</evidence>
<accession>A0A069PMB5</accession>
<dbReference type="InterPro" id="IPR051814">
    <property type="entry name" value="NAD(P)H-dep_FMN_reductase"/>
</dbReference>
<dbReference type="InterPro" id="IPR020048">
    <property type="entry name" value="NADPH-dep_FMN_reduc_SsuE"/>
</dbReference>
<dbReference type="Gene3D" id="3.40.50.360">
    <property type="match status" value="1"/>
</dbReference>
<dbReference type="InterPro" id="IPR029039">
    <property type="entry name" value="Flavoprotein-like_sf"/>
</dbReference>
<evidence type="ECO:0000313" key="7">
    <source>
        <dbReference type="Proteomes" id="UP000027466"/>
    </source>
</evidence>
<keyword evidence="4" id="KW-0560">Oxidoreductase</keyword>
<sequence length="210" mass="22061">MSYVVSISGSPAVQSRSTHLLSLAEGALRGRGLNVRRIDARALPPAALMHADFAHPAIRQALELIEHAQAVVIATPLYKASYSGLLKTLLDLLPQSGLAGKIVLPIATGGSLAHLLALDYALKPVLSSLGARHHLPNVFASDADLPKGEAGYTVLAETGQRVIASVDALVHALNDQAQLRELRLKASPPQAVNPLRHAPAAVVELVRCGT</sequence>
<proteinExistence type="inferred from homology"/>
<comment type="caution">
    <text evidence="6">The sequence shown here is derived from an EMBL/GenBank/DDBJ whole genome shotgun (WGS) entry which is preliminary data.</text>
</comment>
<comment type="similarity">
    <text evidence="1">Belongs to the SsuE family.</text>
</comment>
<dbReference type="Proteomes" id="UP000027466">
    <property type="component" value="Unassembled WGS sequence"/>
</dbReference>
<organism evidence="6 7">
    <name type="scientific">Caballeronia glathei</name>
    <dbReference type="NCBI Taxonomy" id="60547"/>
    <lineage>
        <taxon>Bacteria</taxon>
        <taxon>Pseudomonadati</taxon>
        <taxon>Pseudomonadota</taxon>
        <taxon>Betaproteobacteria</taxon>
        <taxon>Burkholderiales</taxon>
        <taxon>Burkholderiaceae</taxon>
        <taxon>Caballeronia</taxon>
    </lineage>
</organism>
<dbReference type="InterPro" id="IPR005025">
    <property type="entry name" value="FMN_Rdtase-like_dom"/>
</dbReference>